<dbReference type="GO" id="GO:0042283">
    <property type="term" value="F:dolichyl pyrophosphate Glc1Man9GlcNAc2 alpha-1,3-glucosyltransferase activity"/>
    <property type="evidence" value="ECO:0007669"/>
    <property type="project" value="TreeGrafter"/>
</dbReference>
<dbReference type="GO" id="GO:0005789">
    <property type="term" value="C:endoplasmic reticulum membrane"/>
    <property type="evidence" value="ECO:0007669"/>
    <property type="project" value="UniProtKB-SubCell"/>
</dbReference>
<feature type="transmembrane region" description="Helical" evidence="10">
    <location>
        <begin position="413"/>
        <end position="434"/>
    </location>
</feature>
<evidence type="ECO:0000256" key="6">
    <source>
        <dbReference type="ARBA" id="ARBA00022692"/>
    </source>
</evidence>
<sequence>RSTDFEVHRNWLAITHSLPIKKWYVEDTSEWTLDYPPLFAWFEWLMSQVAFFVDPDMLQVSNLNYASDATVIFQRVSVILTDFVFYYAINEWSLTDSDIHFQYNGILFGIMLLSIVRILQDRPLEGAFWFSVLLNMKHIYMYIAPPYFVYLLRTYCFKISFFLSISQRHNNFDPTKNTTSLNMFCFTSQHQLGQVMSRLFPFKRGLVHAYWAPNVWALYNGADKFLTILGLRMGFLQADAIPAASMTGGMVQEYSHVVLPSIAPLVTLILTALGMLPALYMLWELKSPTAFVRSIILCAFTSFLFGWHVHEKAILMIIIPLTLLVKHTREDARLFLLLSLTGYYSLFPLLFTPFVICPPPSAPILARCLGMLRLPLLSDLEGGYLWGLAALRFFNDGILLRMLGIDLLTRLPFLPLMLTSTYCAVGVIYCWLRFYRYFLWVEGSSEEAL</sequence>
<dbReference type="UniPathway" id="UPA00378"/>
<evidence type="ECO:0000313" key="11">
    <source>
        <dbReference type="EMBL" id="RUS75621.1"/>
    </source>
</evidence>
<comment type="caution">
    <text evidence="11">The sequence shown here is derived from an EMBL/GenBank/DDBJ whole genome shotgun (WGS) entry which is preliminary data.</text>
</comment>
<name>A0A433T239_ELYCH</name>
<dbReference type="PANTHER" id="PTHR12413">
    <property type="entry name" value="DOLICHYL GLYCOSYLTRANSFERASE"/>
    <property type="match status" value="1"/>
</dbReference>
<dbReference type="OrthoDB" id="1689333at2759"/>
<dbReference type="AlphaFoldDB" id="A0A433T239"/>
<accession>A0A433T239</accession>
<keyword evidence="6 10" id="KW-0812">Transmembrane</keyword>
<evidence type="ECO:0000256" key="1">
    <source>
        <dbReference type="ARBA" id="ARBA00004477"/>
    </source>
</evidence>
<dbReference type="InterPro" id="IPR004856">
    <property type="entry name" value="Glyco_trans_ALG6/ALG8"/>
</dbReference>
<proteinExistence type="inferred from homology"/>
<reference evidence="11 12" key="1">
    <citation type="submission" date="2019-01" db="EMBL/GenBank/DDBJ databases">
        <title>A draft genome assembly of the solar-powered sea slug Elysia chlorotica.</title>
        <authorList>
            <person name="Cai H."/>
            <person name="Li Q."/>
            <person name="Fang X."/>
            <person name="Li J."/>
            <person name="Curtis N.E."/>
            <person name="Altenburger A."/>
            <person name="Shibata T."/>
            <person name="Feng M."/>
            <person name="Maeda T."/>
            <person name="Schwartz J.A."/>
            <person name="Shigenobu S."/>
            <person name="Lundholm N."/>
            <person name="Nishiyama T."/>
            <person name="Yang H."/>
            <person name="Hasebe M."/>
            <person name="Li S."/>
            <person name="Pierce S.K."/>
            <person name="Wang J."/>
        </authorList>
    </citation>
    <scope>NUCLEOTIDE SEQUENCE [LARGE SCALE GENOMIC DNA]</scope>
    <source>
        <strain evidence="11">EC2010</strain>
        <tissue evidence="11">Whole organism of an adult</tissue>
    </source>
</reference>
<keyword evidence="7 10" id="KW-0256">Endoplasmic reticulum</keyword>
<evidence type="ECO:0000256" key="10">
    <source>
        <dbReference type="RuleBase" id="RU363110"/>
    </source>
</evidence>
<dbReference type="PANTHER" id="PTHR12413:SF2">
    <property type="entry name" value="DOLICHYL PYROPHOSPHATE GLC1MAN9GLCNAC2 ALPHA-1,3-GLUCOSYLTRANSFERASE-RELATED"/>
    <property type="match status" value="1"/>
</dbReference>
<comment type="similarity">
    <text evidence="3 10">Belongs to the ALG6/ALG8 glucosyltransferase family.</text>
</comment>
<feature type="non-terminal residue" evidence="11">
    <location>
        <position position="449"/>
    </location>
</feature>
<gene>
    <name evidence="11" type="ORF">EGW08_016614</name>
</gene>
<keyword evidence="12" id="KW-1185">Reference proteome</keyword>
<keyword evidence="9 10" id="KW-0472">Membrane</keyword>
<feature type="transmembrane region" description="Helical" evidence="10">
    <location>
        <begin position="335"/>
        <end position="356"/>
    </location>
</feature>
<keyword evidence="4 10" id="KW-0328">Glycosyltransferase</keyword>
<evidence type="ECO:0000256" key="8">
    <source>
        <dbReference type="ARBA" id="ARBA00022989"/>
    </source>
</evidence>
<dbReference type="Proteomes" id="UP000271974">
    <property type="component" value="Unassembled WGS sequence"/>
</dbReference>
<dbReference type="GO" id="GO:0006487">
    <property type="term" value="P:protein N-linked glycosylation"/>
    <property type="evidence" value="ECO:0007669"/>
    <property type="project" value="TreeGrafter"/>
</dbReference>
<feature type="non-terminal residue" evidence="11">
    <location>
        <position position="1"/>
    </location>
</feature>
<feature type="transmembrane region" description="Helical" evidence="10">
    <location>
        <begin position="139"/>
        <end position="165"/>
    </location>
</feature>
<comment type="pathway">
    <text evidence="2 10">Protein modification; protein glycosylation.</text>
</comment>
<dbReference type="Pfam" id="PF03155">
    <property type="entry name" value="Alg6_Alg8"/>
    <property type="match status" value="1"/>
</dbReference>
<evidence type="ECO:0000256" key="7">
    <source>
        <dbReference type="ARBA" id="ARBA00022824"/>
    </source>
</evidence>
<feature type="transmembrane region" description="Helical" evidence="10">
    <location>
        <begin position="290"/>
        <end position="307"/>
    </location>
</feature>
<evidence type="ECO:0000256" key="2">
    <source>
        <dbReference type="ARBA" id="ARBA00004922"/>
    </source>
</evidence>
<organism evidence="11 12">
    <name type="scientific">Elysia chlorotica</name>
    <name type="common">Eastern emerald elysia</name>
    <name type="synonym">Sea slug</name>
    <dbReference type="NCBI Taxonomy" id="188477"/>
    <lineage>
        <taxon>Eukaryota</taxon>
        <taxon>Metazoa</taxon>
        <taxon>Spiralia</taxon>
        <taxon>Lophotrochozoa</taxon>
        <taxon>Mollusca</taxon>
        <taxon>Gastropoda</taxon>
        <taxon>Heterobranchia</taxon>
        <taxon>Euthyneura</taxon>
        <taxon>Panpulmonata</taxon>
        <taxon>Sacoglossa</taxon>
        <taxon>Placobranchoidea</taxon>
        <taxon>Plakobranchidae</taxon>
        <taxon>Elysia</taxon>
    </lineage>
</organism>
<dbReference type="EC" id="2.4.1.-" evidence="10"/>
<keyword evidence="5 10" id="KW-0808">Transferase</keyword>
<keyword evidence="8 10" id="KW-1133">Transmembrane helix</keyword>
<comment type="caution">
    <text evidence="10">Lacks conserved residue(s) required for the propagation of feature annotation.</text>
</comment>
<evidence type="ECO:0000256" key="9">
    <source>
        <dbReference type="ARBA" id="ARBA00023136"/>
    </source>
</evidence>
<dbReference type="EMBL" id="RQTK01000724">
    <property type="protein sequence ID" value="RUS75621.1"/>
    <property type="molecule type" value="Genomic_DNA"/>
</dbReference>
<dbReference type="STRING" id="188477.A0A433T239"/>
<feature type="transmembrane region" description="Helical" evidence="10">
    <location>
        <begin position="262"/>
        <end position="283"/>
    </location>
</feature>
<feature type="transmembrane region" description="Helical" evidence="10">
    <location>
        <begin position="101"/>
        <end position="119"/>
    </location>
</feature>
<evidence type="ECO:0000256" key="5">
    <source>
        <dbReference type="ARBA" id="ARBA00022679"/>
    </source>
</evidence>
<evidence type="ECO:0000256" key="4">
    <source>
        <dbReference type="ARBA" id="ARBA00022676"/>
    </source>
</evidence>
<evidence type="ECO:0000313" key="12">
    <source>
        <dbReference type="Proteomes" id="UP000271974"/>
    </source>
</evidence>
<comment type="subcellular location">
    <subcellularLocation>
        <location evidence="1 10">Endoplasmic reticulum membrane</location>
        <topology evidence="1 10">Multi-pass membrane protein</topology>
    </subcellularLocation>
</comment>
<evidence type="ECO:0000256" key="3">
    <source>
        <dbReference type="ARBA" id="ARBA00008715"/>
    </source>
</evidence>
<protein>
    <recommendedName>
        <fullName evidence="10">Alpha-1,3-glucosyltransferase</fullName>
        <ecNumber evidence="10">2.4.1.-</ecNumber>
    </recommendedName>
</protein>